<evidence type="ECO:0000256" key="2">
    <source>
        <dbReference type="SAM" id="MobiDB-lite"/>
    </source>
</evidence>
<dbReference type="PANTHER" id="PTHR46306:SF1">
    <property type="entry name" value="BTB_POZ DOMAIN-CONTAINING PROTEIN 9"/>
    <property type="match status" value="1"/>
</dbReference>
<dbReference type="Gene3D" id="3.30.710.10">
    <property type="entry name" value="Potassium Channel Kv1.1, Chain A"/>
    <property type="match status" value="1"/>
</dbReference>
<dbReference type="PROSITE" id="PS00935">
    <property type="entry name" value="GLYOXALASE_I_2"/>
    <property type="match status" value="1"/>
</dbReference>
<dbReference type="FunFam" id="3.30.710.10:FF:000042">
    <property type="entry name" value="BTB/POZ domain-containing protein 9"/>
    <property type="match status" value="1"/>
</dbReference>
<dbReference type="Gene3D" id="3.10.180.10">
    <property type="entry name" value="2,3-Dihydroxybiphenyl 1,2-Dioxygenase, domain 1"/>
    <property type="match status" value="2"/>
</dbReference>
<dbReference type="InterPro" id="IPR034091">
    <property type="entry name" value="BTBD9_BACK-like_dom"/>
</dbReference>
<gene>
    <name evidence="4" type="ORF">LTLLF_117115</name>
</gene>
<feature type="region of interest" description="Disordered" evidence="2">
    <location>
        <begin position="148"/>
        <end position="167"/>
    </location>
</feature>
<dbReference type="InterPro" id="IPR011333">
    <property type="entry name" value="SKP1/BTB/POZ_sf"/>
</dbReference>
<reference evidence="4" key="1">
    <citation type="submission" date="2020-03" db="EMBL/GenBank/DDBJ databases">
        <title>Studies in the Genomics of Life Span.</title>
        <authorList>
            <person name="Glass D."/>
        </authorList>
    </citation>
    <scope>NUCLEOTIDE SEQUENCE</scope>
    <source>
        <strain evidence="4">LTLLF</strain>
        <tissue evidence="4">Muscle</tissue>
    </source>
</reference>
<accession>A0A8J6GW39</accession>
<dbReference type="GO" id="GO:0048512">
    <property type="term" value="P:circadian behavior"/>
    <property type="evidence" value="ECO:0007669"/>
    <property type="project" value="TreeGrafter"/>
</dbReference>
<proteinExistence type="predicted"/>
<dbReference type="SMART" id="SM00225">
    <property type="entry name" value="BTB"/>
    <property type="match status" value="1"/>
</dbReference>
<protein>
    <submittedName>
        <fullName evidence="4">BTB/POZ domain-containing protein 9</fullName>
    </submittedName>
</protein>
<dbReference type="GO" id="GO:0008344">
    <property type="term" value="P:adult locomotory behavior"/>
    <property type="evidence" value="ECO:0007669"/>
    <property type="project" value="TreeGrafter"/>
</dbReference>
<dbReference type="CDD" id="cd07233">
    <property type="entry name" value="GlxI_Zn"/>
    <property type="match status" value="1"/>
</dbReference>
<comment type="caution">
    <text evidence="4">The sequence shown here is derived from an EMBL/GenBank/DDBJ whole genome shotgun (WGS) entry which is preliminary data.</text>
</comment>
<dbReference type="SMART" id="SM00875">
    <property type="entry name" value="BACK"/>
    <property type="match status" value="1"/>
</dbReference>
<organism evidence="4 5">
    <name type="scientific">Microtus ochrogaster</name>
    <name type="common">Prairie vole</name>
    <dbReference type="NCBI Taxonomy" id="79684"/>
    <lineage>
        <taxon>Eukaryota</taxon>
        <taxon>Metazoa</taxon>
        <taxon>Chordata</taxon>
        <taxon>Craniata</taxon>
        <taxon>Vertebrata</taxon>
        <taxon>Euteleostomi</taxon>
        <taxon>Mammalia</taxon>
        <taxon>Eutheria</taxon>
        <taxon>Euarchontoglires</taxon>
        <taxon>Glires</taxon>
        <taxon>Rodentia</taxon>
        <taxon>Myomorpha</taxon>
        <taxon>Muroidea</taxon>
        <taxon>Cricetidae</taxon>
        <taxon>Arvicolinae</taxon>
        <taxon>Microtus</taxon>
    </lineage>
</organism>
<dbReference type="GO" id="GO:0005737">
    <property type="term" value="C:cytoplasm"/>
    <property type="evidence" value="ECO:0007669"/>
    <property type="project" value="TreeGrafter"/>
</dbReference>
<dbReference type="Proteomes" id="UP000710432">
    <property type="component" value="Unassembled WGS sequence"/>
</dbReference>
<dbReference type="PROSITE" id="PS50097">
    <property type="entry name" value="BTB"/>
    <property type="match status" value="1"/>
</dbReference>
<dbReference type="Gene3D" id="1.25.40.420">
    <property type="match status" value="1"/>
</dbReference>
<feature type="domain" description="BTB" evidence="3">
    <location>
        <begin position="235"/>
        <end position="303"/>
    </location>
</feature>
<dbReference type="AlphaFoldDB" id="A0A8J6GW39"/>
<dbReference type="GO" id="GO:0050804">
    <property type="term" value="P:modulation of chemical synaptic transmission"/>
    <property type="evidence" value="ECO:0007669"/>
    <property type="project" value="TreeGrafter"/>
</dbReference>
<dbReference type="Pfam" id="PF00651">
    <property type="entry name" value="BTB"/>
    <property type="match status" value="1"/>
</dbReference>
<evidence type="ECO:0000313" key="5">
    <source>
        <dbReference type="Proteomes" id="UP000710432"/>
    </source>
</evidence>
<dbReference type="Pfam" id="PF07707">
    <property type="entry name" value="BACK"/>
    <property type="match status" value="1"/>
</dbReference>
<evidence type="ECO:0000256" key="1">
    <source>
        <dbReference type="ARBA" id="ARBA00022723"/>
    </source>
</evidence>
<dbReference type="GO" id="GO:0004462">
    <property type="term" value="F:lactoylglutathione lyase activity"/>
    <property type="evidence" value="ECO:0007669"/>
    <property type="project" value="InterPro"/>
</dbReference>
<dbReference type="FunFam" id="1.25.40.420:FF:000005">
    <property type="entry name" value="BTB/POZ domain-containing protein 9"/>
    <property type="match status" value="1"/>
</dbReference>
<dbReference type="PANTHER" id="PTHR46306">
    <property type="entry name" value="BTB/POZ DOMAIN-CONTAINING PROTEIN 9"/>
    <property type="match status" value="1"/>
</dbReference>
<dbReference type="InterPro" id="IPR011705">
    <property type="entry name" value="BACK"/>
</dbReference>
<name>A0A8J6GW39_MICOH</name>
<sequence>MAEPQPASSGLTDEVAFSCCSDPDPSTKDFLMQQTMLRIKDPKKSLDFYTRVLGLTNWGTEDDETQSYHNGNSDPRGFGHIGIAVPDVYSACKRFEELGVKFVKKPDDGDLGPRNPGSYRPTVDPLLSDASAQGACAATAVCVKAGARRDGGGGEGGDRGGRGGGGHGAGLLQAEETCVAAARSLRNIVGVSDYHLFHTMSNSHPLRPFTAVGEIDHVHILSEHIGALLIGEEYGDVTFVVEKKRFPAHRVILAARCQYFRALLYGGMRESQPEAEIPLQDTTAEAFTMLLKYIYTGRATLTDEKEEVLLDFLSLAHKYGFPELEDSTSEYLCTILNIQNVCMTFDVASLYSLPKLTCMCCMFMDRNAQEVLASEGFLSLSKTALLNIVLRDSFAAPEKDIFLALLNWCKHNAKENHAEIMQAVRLPLMSLTELLNVVRPSGLLSPDAILDAIKVRSESRDMDLNYRGMLSRQCFCREMLSMALVIQLEGFWIFAISGQTGHFLE</sequence>
<dbReference type="InterPro" id="IPR029068">
    <property type="entry name" value="Glyas_Bleomycin-R_OHBP_Dase"/>
</dbReference>
<dbReference type="InterPro" id="IPR000210">
    <property type="entry name" value="BTB/POZ_dom"/>
</dbReference>
<dbReference type="SUPFAM" id="SSF54695">
    <property type="entry name" value="POZ domain"/>
    <property type="match status" value="1"/>
</dbReference>
<dbReference type="SUPFAM" id="SSF54593">
    <property type="entry name" value="Glyoxalase/Bleomycin resistance protein/Dihydroxybiphenyl dioxygenase"/>
    <property type="match status" value="1"/>
</dbReference>
<dbReference type="InterPro" id="IPR004360">
    <property type="entry name" value="Glyas_Fos-R_dOase_dom"/>
</dbReference>
<keyword evidence="1" id="KW-0479">Metal-binding</keyword>
<dbReference type="Pfam" id="PF00903">
    <property type="entry name" value="Glyoxalase"/>
    <property type="match status" value="1"/>
</dbReference>
<dbReference type="InterPro" id="IPR052407">
    <property type="entry name" value="BTB_POZ_domain_cont_9"/>
</dbReference>
<dbReference type="GO" id="GO:0046872">
    <property type="term" value="F:metal ion binding"/>
    <property type="evidence" value="ECO:0007669"/>
    <property type="project" value="UniProtKB-KW"/>
</dbReference>
<dbReference type="CDD" id="cd14822">
    <property type="entry name" value="BACK_BTBD9"/>
    <property type="match status" value="1"/>
</dbReference>
<feature type="compositionally biased region" description="Basic and acidic residues" evidence="2">
    <location>
        <begin position="148"/>
        <end position="161"/>
    </location>
</feature>
<dbReference type="PROSITE" id="PS00934">
    <property type="entry name" value="GLYOXALASE_I_1"/>
    <property type="match status" value="1"/>
</dbReference>
<evidence type="ECO:0000313" key="4">
    <source>
        <dbReference type="EMBL" id="KAH0518114.1"/>
    </source>
</evidence>
<dbReference type="InterPro" id="IPR018146">
    <property type="entry name" value="Glyoxalase_1_CS"/>
</dbReference>
<dbReference type="CDD" id="cd18287">
    <property type="entry name" value="BTB_POZ_BTBD9"/>
    <property type="match status" value="1"/>
</dbReference>
<evidence type="ECO:0000259" key="3">
    <source>
        <dbReference type="PROSITE" id="PS50097"/>
    </source>
</evidence>
<dbReference type="EMBL" id="JAATJU010012500">
    <property type="protein sequence ID" value="KAH0518114.1"/>
    <property type="molecule type" value="Genomic_DNA"/>
</dbReference>